<dbReference type="OrthoDB" id="1055148at2759"/>
<dbReference type="Pfam" id="PF00067">
    <property type="entry name" value="p450"/>
    <property type="match status" value="1"/>
</dbReference>
<dbReference type="InterPro" id="IPR002401">
    <property type="entry name" value="Cyt_P450_E_grp-I"/>
</dbReference>
<dbReference type="SUPFAM" id="SSF48264">
    <property type="entry name" value="Cytochrome P450"/>
    <property type="match status" value="1"/>
</dbReference>
<evidence type="ECO:0008006" key="8">
    <source>
        <dbReference type="Google" id="ProtNLM"/>
    </source>
</evidence>
<evidence type="ECO:0000313" key="6">
    <source>
        <dbReference type="EMBL" id="CAD7279721.1"/>
    </source>
</evidence>
<dbReference type="GO" id="GO:0016705">
    <property type="term" value="F:oxidoreductase activity, acting on paired donors, with incorporation or reduction of molecular oxygen"/>
    <property type="evidence" value="ECO:0007669"/>
    <property type="project" value="InterPro"/>
</dbReference>
<keyword evidence="2 5" id="KW-0479">Metal-binding</keyword>
<evidence type="ECO:0000256" key="1">
    <source>
        <dbReference type="ARBA" id="ARBA00010617"/>
    </source>
</evidence>
<keyword evidence="4" id="KW-0503">Monooxygenase</keyword>
<dbReference type="GO" id="GO:0005506">
    <property type="term" value="F:iron ion binding"/>
    <property type="evidence" value="ECO:0007669"/>
    <property type="project" value="InterPro"/>
</dbReference>
<dbReference type="PRINTS" id="PR00463">
    <property type="entry name" value="EP450I"/>
</dbReference>
<dbReference type="PANTHER" id="PTHR24300:SF417">
    <property type="entry name" value="CYTOCHROME P450 508B1-RELATED"/>
    <property type="match status" value="1"/>
</dbReference>
<dbReference type="GO" id="GO:0004497">
    <property type="term" value="F:monooxygenase activity"/>
    <property type="evidence" value="ECO:0007669"/>
    <property type="project" value="UniProtKB-KW"/>
</dbReference>
<comment type="cofactor">
    <cofactor evidence="5">
        <name>heme</name>
        <dbReference type="ChEBI" id="CHEBI:30413"/>
    </cofactor>
</comment>
<dbReference type="EMBL" id="CAJPEX010001763">
    <property type="protein sequence ID" value="CAG0919873.1"/>
    <property type="molecule type" value="Genomic_DNA"/>
</dbReference>
<comment type="similarity">
    <text evidence="1">Belongs to the cytochrome P450 family.</text>
</comment>
<dbReference type="InterPro" id="IPR001128">
    <property type="entry name" value="Cyt_P450"/>
</dbReference>
<evidence type="ECO:0000256" key="3">
    <source>
        <dbReference type="ARBA" id="ARBA00023004"/>
    </source>
</evidence>
<dbReference type="Proteomes" id="UP000678499">
    <property type="component" value="Unassembled WGS sequence"/>
</dbReference>
<dbReference type="GO" id="GO:0020037">
    <property type="term" value="F:heme binding"/>
    <property type="evidence" value="ECO:0007669"/>
    <property type="project" value="InterPro"/>
</dbReference>
<dbReference type="Gene3D" id="1.10.630.10">
    <property type="entry name" value="Cytochrome P450"/>
    <property type="match status" value="1"/>
</dbReference>
<reference evidence="6" key="1">
    <citation type="submission" date="2020-11" db="EMBL/GenBank/DDBJ databases">
        <authorList>
            <person name="Tran Van P."/>
        </authorList>
    </citation>
    <scope>NUCLEOTIDE SEQUENCE</scope>
</reference>
<protein>
    <recommendedName>
        <fullName evidence="8">Cytochrome P450</fullName>
    </recommendedName>
</protein>
<evidence type="ECO:0000313" key="7">
    <source>
        <dbReference type="Proteomes" id="UP000678499"/>
    </source>
</evidence>
<evidence type="ECO:0000256" key="4">
    <source>
        <dbReference type="ARBA" id="ARBA00023033"/>
    </source>
</evidence>
<accession>A0A7R9BQP0</accession>
<proteinExistence type="inferred from homology"/>
<evidence type="ECO:0000256" key="5">
    <source>
        <dbReference type="PIRSR" id="PIRSR602401-1"/>
    </source>
</evidence>
<dbReference type="EMBL" id="OA883800">
    <property type="protein sequence ID" value="CAD7279721.1"/>
    <property type="molecule type" value="Genomic_DNA"/>
</dbReference>
<gene>
    <name evidence="6" type="ORF">NMOB1V02_LOCUS7389</name>
</gene>
<dbReference type="InterPro" id="IPR036396">
    <property type="entry name" value="Cyt_P450_sf"/>
</dbReference>
<dbReference type="InterPro" id="IPR050182">
    <property type="entry name" value="Cytochrome_P450_fam2"/>
</dbReference>
<sequence>MPDCLQFQGTIVVSALYAIHHDPKNFKNHEIFNPERFLGEAGNLINNSKIVPFQTGRRQCLGETLAEMSAFLGLVYLLQTFNFEKVPGFHYTLEPKEREEVVHMPEPYKILAIPRIHF</sequence>
<feature type="binding site" description="axial binding residue" evidence="5">
    <location>
        <position position="60"/>
    </location>
    <ligand>
        <name>heme</name>
        <dbReference type="ChEBI" id="CHEBI:30413"/>
    </ligand>
    <ligandPart>
        <name>Fe</name>
        <dbReference type="ChEBI" id="CHEBI:18248"/>
    </ligandPart>
</feature>
<keyword evidence="7" id="KW-1185">Reference proteome</keyword>
<keyword evidence="4" id="KW-0560">Oxidoreductase</keyword>
<evidence type="ECO:0000256" key="2">
    <source>
        <dbReference type="ARBA" id="ARBA00022723"/>
    </source>
</evidence>
<keyword evidence="5" id="KW-0349">Heme</keyword>
<dbReference type="AlphaFoldDB" id="A0A7R9BQP0"/>
<keyword evidence="3 5" id="KW-0408">Iron</keyword>
<dbReference type="PANTHER" id="PTHR24300">
    <property type="entry name" value="CYTOCHROME P450 508A4-RELATED"/>
    <property type="match status" value="1"/>
</dbReference>
<name>A0A7R9BQP0_9CRUS</name>
<organism evidence="6">
    <name type="scientific">Notodromas monacha</name>
    <dbReference type="NCBI Taxonomy" id="399045"/>
    <lineage>
        <taxon>Eukaryota</taxon>
        <taxon>Metazoa</taxon>
        <taxon>Ecdysozoa</taxon>
        <taxon>Arthropoda</taxon>
        <taxon>Crustacea</taxon>
        <taxon>Oligostraca</taxon>
        <taxon>Ostracoda</taxon>
        <taxon>Podocopa</taxon>
        <taxon>Podocopida</taxon>
        <taxon>Cypridocopina</taxon>
        <taxon>Cypridoidea</taxon>
        <taxon>Cyprididae</taxon>
        <taxon>Notodromas</taxon>
    </lineage>
</organism>